<dbReference type="EMBL" id="JAPHNI010000873">
    <property type="protein sequence ID" value="KAJ8107706.1"/>
    <property type="molecule type" value="Genomic_DNA"/>
</dbReference>
<comment type="caution">
    <text evidence="1">The sequence shown here is derived from an EMBL/GenBank/DDBJ whole genome shotgun (WGS) entry which is preliminary data.</text>
</comment>
<evidence type="ECO:0000313" key="2">
    <source>
        <dbReference type="Proteomes" id="UP001153331"/>
    </source>
</evidence>
<reference evidence="1" key="1">
    <citation type="submission" date="2022-11" db="EMBL/GenBank/DDBJ databases">
        <title>Genome Sequence of Boeremia exigua.</title>
        <authorList>
            <person name="Buettner E."/>
        </authorList>
    </citation>
    <scope>NUCLEOTIDE SEQUENCE</scope>
    <source>
        <strain evidence="1">CU02</strain>
    </source>
</reference>
<evidence type="ECO:0000313" key="1">
    <source>
        <dbReference type="EMBL" id="KAJ8107706.1"/>
    </source>
</evidence>
<protein>
    <submittedName>
        <fullName evidence="1">Uncharacterized protein</fullName>
    </submittedName>
</protein>
<keyword evidence="2" id="KW-1185">Reference proteome</keyword>
<gene>
    <name evidence="1" type="ORF">OPT61_g8685</name>
</gene>
<proteinExistence type="predicted"/>
<name>A0ACC2HX86_9PLEO</name>
<organism evidence="1 2">
    <name type="scientific">Boeremia exigua</name>
    <dbReference type="NCBI Taxonomy" id="749465"/>
    <lineage>
        <taxon>Eukaryota</taxon>
        <taxon>Fungi</taxon>
        <taxon>Dikarya</taxon>
        <taxon>Ascomycota</taxon>
        <taxon>Pezizomycotina</taxon>
        <taxon>Dothideomycetes</taxon>
        <taxon>Pleosporomycetidae</taxon>
        <taxon>Pleosporales</taxon>
        <taxon>Pleosporineae</taxon>
        <taxon>Didymellaceae</taxon>
        <taxon>Boeremia</taxon>
    </lineage>
</organism>
<accession>A0ACC2HX86</accession>
<dbReference type="Proteomes" id="UP001153331">
    <property type="component" value="Unassembled WGS sequence"/>
</dbReference>
<sequence>MSQQELECASKCSAKEMTAIMLERLLLMLPKAEQQCQLKLKFAKHVWNNYKIETRNKKTPSGRPKAGRKRKRTSTCIEAKNKTSLKVSKRSPPVPRSCKAKIARFQYGGPDARVGGKYRDMVTLETPCLESTCANCWKWHAHLMCSPTTPDMSLDGSADATLSSLSPTDYARPLALCTDGNVERQRPTRLRFTSTTGKAKFKALVYEQEKKETDRRRDYLRRLQEVLVQDIHKHLTEGDVEAKPRRRHRLKLVFKTKQQKADYRRLVERHLQ</sequence>